<evidence type="ECO:0000259" key="1">
    <source>
        <dbReference type="Pfam" id="PF00534"/>
    </source>
</evidence>
<dbReference type="Gene3D" id="3.40.50.2000">
    <property type="entry name" value="Glycogen Phosphorylase B"/>
    <property type="match status" value="1"/>
</dbReference>
<organism evidence="2">
    <name type="scientific">Desulfacinum infernum</name>
    <dbReference type="NCBI Taxonomy" id="35837"/>
    <lineage>
        <taxon>Bacteria</taxon>
        <taxon>Pseudomonadati</taxon>
        <taxon>Thermodesulfobacteriota</taxon>
        <taxon>Syntrophobacteria</taxon>
        <taxon>Syntrophobacterales</taxon>
        <taxon>Syntrophobacteraceae</taxon>
        <taxon>Desulfacinum</taxon>
    </lineage>
</organism>
<accession>A0A832EJ66</accession>
<dbReference type="GO" id="GO:0016757">
    <property type="term" value="F:glycosyltransferase activity"/>
    <property type="evidence" value="ECO:0007669"/>
    <property type="project" value="InterPro"/>
</dbReference>
<sequence length="510" mass="58065">MTEPAPAYEEALRLLEGFERTLEAGSFGTEKTPGEYARLRRDLWQALDALTVWHRPRLESGPGLDVPYAWLRRTASRLERLAHDPNPAVREQARLTLALLPYPGQWRRLASWKIQTFAPQEPSRLGRFPWAERALRAGETSDSQAEMTAFFRKERAKLDAKRWEKADRIFRVRHFMQILKKPKKDGEKGVLRLFSLPYLLTDRDLLAEISQRFVFFVEPPMGVVWRHSWWRFFCALEEPCLFGVGGPEDAAFLMTQDGAVPVPLAHGDFLEDLPEAPTEGPKDFHIVFNATFDDMARKRHSLMLDLLTQPELSGITALFLGRGRPENVALFQRHIADRSLQDRVAVQANVRRGDVPGLLARCRLGVHLSLYENACRAVMEYFRSNLPCIVSASMAGMRPEIFNAETGAAVPDARLGPAIAEALENLHRYAPRRWFLRESGSRVSSERLNGLFKFFFLERGMPWTEDIVRLTSSGASRYASALDEACFLDEHVWIARLLQGVLPPGFQVVP</sequence>
<feature type="domain" description="Glycosyl transferase family 1" evidence="1">
    <location>
        <begin position="298"/>
        <end position="424"/>
    </location>
</feature>
<comment type="caution">
    <text evidence="2">The sequence shown here is derived from an EMBL/GenBank/DDBJ whole genome shotgun (WGS) entry which is preliminary data.</text>
</comment>
<protein>
    <submittedName>
        <fullName evidence="2">Glycosyltransferase family 1 protein</fullName>
    </submittedName>
</protein>
<reference evidence="2" key="1">
    <citation type="journal article" date="2020" name="mSystems">
        <title>Genome- and Community-Level Interaction Insights into Carbon Utilization and Element Cycling Functions of Hydrothermarchaeota in Hydrothermal Sediment.</title>
        <authorList>
            <person name="Zhou Z."/>
            <person name="Liu Y."/>
            <person name="Xu W."/>
            <person name="Pan J."/>
            <person name="Luo Z.H."/>
            <person name="Li M."/>
        </authorList>
    </citation>
    <scope>NUCLEOTIDE SEQUENCE [LARGE SCALE GENOMIC DNA]</scope>
    <source>
        <strain evidence="2">SpSt-456</strain>
    </source>
</reference>
<dbReference type="EMBL" id="DSTK01000013">
    <property type="protein sequence ID" value="HFK96698.1"/>
    <property type="molecule type" value="Genomic_DNA"/>
</dbReference>
<keyword evidence="2" id="KW-0808">Transferase</keyword>
<gene>
    <name evidence="2" type="ORF">ENS06_05160</name>
</gene>
<dbReference type="AlphaFoldDB" id="A0A832EJ66"/>
<dbReference type="Pfam" id="PF00534">
    <property type="entry name" value="Glycos_transf_1"/>
    <property type="match status" value="1"/>
</dbReference>
<dbReference type="InterPro" id="IPR001296">
    <property type="entry name" value="Glyco_trans_1"/>
</dbReference>
<name>A0A832EJ66_9BACT</name>
<proteinExistence type="predicted"/>
<dbReference type="SUPFAM" id="SSF53756">
    <property type="entry name" value="UDP-Glycosyltransferase/glycogen phosphorylase"/>
    <property type="match status" value="1"/>
</dbReference>
<evidence type="ECO:0000313" key="2">
    <source>
        <dbReference type="EMBL" id="HFK96698.1"/>
    </source>
</evidence>